<evidence type="ECO:0000313" key="2">
    <source>
        <dbReference type="EMBL" id="RUL87801.1"/>
    </source>
</evidence>
<reference evidence="2 3" key="2">
    <citation type="submission" date="2019-01" db="EMBL/GenBank/DDBJ databases">
        <title>Tautonia sociabilis, a novel thermotolerant planctomycete of Isosphaeraceae family, isolated from a 4000 m deep subterranean habitat.</title>
        <authorList>
            <person name="Kovaleva O.L."/>
            <person name="Elcheninov A.G."/>
            <person name="Van Heerden E."/>
            <person name="Toshchakov S.V."/>
            <person name="Novikov A."/>
            <person name="Bonch-Osmolovskaya E.A."/>
            <person name="Kublanov I.V."/>
        </authorList>
    </citation>
    <scope>NUCLEOTIDE SEQUENCE [LARGE SCALE GENOMIC DNA]</scope>
    <source>
        <strain evidence="2 3">GM2012</strain>
    </source>
</reference>
<evidence type="ECO:0000256" key="1">
    <source>
        <dbReference type="SAM" id="MobiDB-lite"/>
    </source>
</evidence>
<protein>
    <recommendedName>
        <fullName evidence="4">N-sulphoglucosamine sulphohydrolase C-terminal domain-containing protein</fullName>
    </recommendedName>
</protein>
<evidence type="ECO:0000313" key="3">
    <source>
        <dbReference type="Proteomes" id="UP000280296"/>
    </source>
</evidence>
<evidence type="ECO:0008006" key="4">
    <source>
        <dbReference type="Google" id="ProtNLM"/>
    </source>
</evidence>
<accession>A0A432MK78</accession>
<comment type="caution">
    <text evidence="2">The sequence shown here is derived from an EMBL/GenBank/DDBJ whole genome shotgun (WGS) entry which is preliminary data.</text>
</comment>
<organism evidence="2 3">
    <name type="scientific">Tautonia sociabilis</name>
    <dbReference type="NCBI Taxonomy" id="2080755"/>
    <lineage>
        <taxon>Bacteria</taxon>
        <taxon>Pseudomonadati</taxon>
        <taxon>Planctomycetota</taxon>
        <taxon>Planctomycetia</taxon>
        <taxon>Isosphaerales</taxon>
        <taxon>Isosphaeraceae</taxon>
        <taxon>Tautonia</taxon>
    </lineage>
</organism>
<dbReference type="AlphaFoldDB" id="A0A432MK78"/>
<proteinExistence type="predicted"/>
<reference evidence="2 3" key="1">
    <citation type="submission" date="2018-12" db="EMBL/GenBank/DDBJ databases">
        <authorList>
            <person name="Toschakov S.V."/>
        </authorList>
    </citation>
    <scope>NUCLEOTIDE SEQUENCE [LARGE SCALE GENOMIC DNA]</scope>
    <source>
        <strain evidence="2 3">GM2012</strain>
    </source>
</reference>
<dbReference type="RefSeq" id="WP_126725319.1">
    <property type="nucleotide sequence ID" value="NZ_RYZH01000017.1"/>
</dbReference>
<dbReference type="EMBL" id="RYZH01000017">
    <property type="protein sequence ID" value="RUL87801.1"/>
    <property type="molecule type" value="Genomic_DNA"/>
</dbReference>
<dbReference type="Proteomes" id="UP000280296">
    <property type="component" value="Unassembled WGS sequence"/>
</dbReference>
<sequence>MGGGNAADRDGRVVPVLPDDERVIRDRRFKRWLGPDRSPTALDDLKADPWEEPNLIEFDEPEAVSARDRLLAVASTFPERDAASRYRPNLPQPWDRDPSRR</sequence>
<gene>
    <name evidence="2" type="ORF">TsocGM_10600</name>
</gene>
<feature type="region of interest" description="Disordered" evidence="1">
    <location>
        <begin position="78"/>
        <end position="101"/>
    </location>
</feature>
<name>A0A432MK78_9BACT</name>
<keyword evidence="3" id="KW-1185">Reference proteome</keyword>